<feature type="domain" description="DUF8212" evidence="2">
    <location>
        <begin position="253"/>
        <end position="275"/>
    </location>
</feature>
<comment type="caution">
    <text evidence="3">The sequence shown here is derived from an EMBL/GenBank/DDBJ whole genome shotgun (WGS) entry which is preliminary data.</text>
</comment>
<feature type="domain" description="Heterokaryon incompatibility" evidence="1">
    <location>
        <begin position="22"/>
        <end position="131"/>
    </location>
</feature>
<evidence type="ECO:0000313" key="4">
    <source>
        <dbReference type="Proteomes" id="UP000799441"/>
    </source>
</evidence>
<dbReference type="Pfam" id="PF06985">
    <property type="entry name" value="HET"/>
    <property type="match status" value="1"/>
</dbReference>
<dbReference type="PANTHER" id="PTHR10622:SF10">
    <property type="entry name" value="HET DOMAIN-CONTAINING PROTEIN"/>
    <property type="match status" value="1"/>
</dbReference>
<dbReference type="EMBL" id="MU003786">
    <property type="protein sequence ID" value="KAF2721976.1"/>
    <property type="molecule type" value="Genomic_DNA"/>
</dbReference>
<evidence type="ECO:0000313" key="3">
    <source>
        <dbReference type="EMBL" id="KAF2721976.1"/>
    </source>
</evidence>
<evidence type="ECO:0000259" key="1">
    <source>
        <dbReference type="Pfam" id="PF06985"/>
    </source>
</evidence>
<dbReference type="Pfam" id="PF26640">
    <property type="entry name" value="DUF8212"/>
    <property type="match status" value="1"/>
</dbReference>
<gene>
    <name evidence="3" type="ORF">K431DRAFT_320031</name>
</gene>
<evidence type="ECO:0008006" key="5">
    <source>
        <dbReference type="Google" id="ProtNLM"/>
    </source>
</evidence>
<accession>A0A9P4QBR7</accession>
<reference evidence="3" key="1">
    <citation type="journal article" date="2020" name="Stud. Mycol.">
        <title>101 Dothideomycetes genomes: a test case for predicting lifestyles and emergence of pathogens.</title>
        <authorList>
            <person name="Haridas S."/>
            <person name="Albert R."/>
            <person name="Binder M."/>
            <person name="Bloem J."/>
            <person name="Labutti K."/>
            <person name="Salamov A."/>
            <person name="Andreopoulos B."/>
            <person name="Baker S."/>
            <person name="Barry K."/>
            <person name="Bills G."/>
            <person name="Bluhm B."/>
            <person name="Cannon C."/>
            <person name="Castanera R."/>
            <person name="Culley D."/>
            <person name="Daum C."/>
            <person name="Ezra D."/>
            <person name="Gonzalez J."/>
            <person name="Henrissat B."/>
            <person name="Kuo A."/>
            <person name="Liang C."/>
            <person name="Lipzen A."/>
            <person name="Lutzoni F."/>
            <person name="Magnuson J."/>
            <person name="Mondo S."/>
            <person name="Nolan M."/>
            <person name="Ohm R."/>
            <person name="Pangilinan J."/>
            <person name="Park H.-J."/>
            <person name="Ramirez L."/>
            <person name="Alfaro M."/>
            <person name="Sun H."/>
            <person name="Tritt A."/>
            <person name="Yoshinaga Y."/>
            <person name="Zwiers L.-H."/>
            <person name="Turgeon B."/>
            <person name="Goodwin S."/>
            <person name="Spatafora J."/>
            <person name="Crous P."/>
            <person name="Grigoriev I."/>
        </authorList>
    </citation>
    <scope>NUCLEOTIDE SEQUENCE</scope>
    <source>
        <strain evidence="3">CBS 116435</strain>
    </source>
</reference>
<name>A0A9P4QBR7_9PEZI</name>
<organism evidence="3 4">
    <name type="scientific">Polychaeton citri CBS 116435</name>
    <dbReference type="NCBI Taxonomy" id="1314669"/>
    <lineage>
        <taxon>Eukaryota</taxon>
        <taxon>Fungi</taxon>
        <taxon>Dikarya</taxon>
        <taxon>Ascomycota</taxon>
        <taxon>Pezizomycotina</taxon>
        <taxon>Dothideomycetes</taxon>
        <taxon>Dothideomycetidae</taxon>
        <taxon>Capnodiales</taxon>
        <taxon>Capnodiaceae</taxon>
        <taxon>Polychaeton</taxon>
    </lineage>
</organism>
<dbReference type="InterPro" id="IPR058525">
    <property type="entry name" value="DUF8212"/>
</dbReference>
<keyword evidence="4" id="KW-1185">Reference proteome</keyword>
<dbReference type="PANTHER" id="PTHR10622">
    <property type="entry name" value="HET DOMAIN-CONTAINING PROTEIN"/>
    <property type="match status" value="1"/>
</dbReference>
<dbReference type="AlphaFoldDB" id="A0A9P4QBR7"/>
<protein>
    <recommendedName>
        <fullName evidence="5">Heterokaryon incompatibility domain-containing protein</fullName>
    </recommendedName>
</protein>
<dbReference type="InterPro" id="IPR010730">
    <property type="entry name" value="HET"/>
</dbReference>
<evidence type="ECO:0000259" key="2">
    <source>
        <dbReference type="Pfam" id="PF26640"/>
    </source>
</evidence>
<dbReference type="Proteomes" id="UP000799441">
    <property type="component" value="Unassembled WGS sequence"/>
</dbReference>
<proteinExistence type="predicted"/>
<dbReference type="OrthoDB" id="20872at2759"/>
<sequence length="320" mass="36513">MRLLNIWSKELVEFFGESIPLYYILSHRWVDGEEASFKEFRKRPNQTASGYRKIHDLCDFLRTRARHIISSNEPALFEWEWGPRSNVEWVWIDTICIDKRSSAELTEAINSMFNWYQRSTECIAYLADVDSGLNVGTVIESLGQSLCMVVFCDARWRVLGHKCVSFAGNISCRVGNNTAAYSQCLLRPLSDITYIAPSYLIGGYPPRCHEASVAQRMSWASRRTTTRIEDEAYCLLGLFGVNMPLIYGEGRGAFLRLQEEIIKISTDQSIFAWSLPLQAFWSGPCAMLATSIRDFTDSGSRYPTRNVSCTAKLRLGAWDR</sequence>